<dbReference type="Pfam" id="PF00005">
    <property type="entry name" value="ABC_tran"/>
    <property type="match status" value="1"/>
</dbReference>
<evidence type="ECO:0000256" key="3">
    <source>
        <dbReference type="ARBA" id="ARBA00022741"/>
    </source>
</evidence>
<accession>A0A934SPF2</accession>
<reference evidence="6" key="1">
    <citation type="submission" date="2021-01" db="EMBL/GenBank/DDBJ databases">
        <title>Lacisediminihabitans sp. nov. strain G11-30, isolated from Antarctic Soil.</title>
        <authorList>
            <person name="Li J."/>
        </authorList>
    </citation>
    <scope>NUCLEOTIDE SEQUENCE</scope>
    <source>
        <strain evidence="6">G11-30</strain>
    </source>
</reference>
<dbReference type="SMART" id="SM00382">
    <property type="entry name" value="AAA"/>
    <property type="match status" value="1"/>
</dbReference>
<dbReference type="Gene3D" id="3.40.50.300">
    <property type="entry name" value="P-loop containing nucleotide triphosphate hydrolases"/>
    <property type="match status" value="1"/>
</dbReference>
<evidence type="ECO:0000256" key="2">
    <source>
        <dbReference type="ARBA" id="ARBA00022448"/>
    </source>
</evidence>
<dbReference type="EMBL" id="JAEPES010000001">
    <property type="protein sequence ID" value="MBK4346628.1"/>
    <property type="molecule type" value="Genomic_DNA"/>
</dbReference>
<gene>
    <name evidence="6" type="ORF">IV501_03170</name>
</gene>
<proteinExistence type="inferred from homology"/>
<dbReference type="GO" id="GO:0005524">
    <property type="term" value="F:ATP binding"/>
    <property type="evidence" value="ECO:0007669"/>
    <property type="project" value="UniProtKB-KW"/>
</dbReference>
<sequence>MVASGDALPVVRARDVSIHYRSNTASPEYVAVRGVTLDIGLGEVVGLVGEAGAGKSTLGLAMAGLAYRTHPGLGVPEICGGTLEVLGRRMRRLGHRGRDKITLRVGHLPQDGAERLDSTFTIAESIAEPIYRRDRKFNTREAADAVAYLVDAVRLPLSVMNRMPWELSSGQRQRVALARALILEPVLLIADEPTRGVDVSVRQGVLDALRDLQQDRAFSALIISSDLSVATSISDRLAVMQHGILVGLGTPAEVLERPEHEYVKDLSRTRPTMIHPEPIDRTLDLEGTTP</sequence>
<dbReference type="Proteomes" id="UP000636458">
    <property type="component" value="Unassembled WGS sequence"/>
</dbReference>
<dbReference type="PROSITE" id="PS50893">
    <property type="entry name" value="ABC_TRANSPORTER_2"/>
    <property type="match status" value="1"/>
</dbReference>
<evidence type="ECO:0000313" key="6">
    <source>
        <dbReference type="EMBL" id="MBK4346628.1"/>
    </source>
</evidence>
<dbReference type="CDD" id="cd03257">
    <property type="entry name" value="ABC_NikE_OppD_transporters"/>
    <property type="match status" value="1"/>
</dbReference>
<dbReference type="InterPro" id="IPR027417">
    <property type="entry name" value="P-loop_NTPase"/>
</dbReference>
<dbReference type="InterPro" id="IPR017871">
    <property type="entry name" value="ABC_transporter-like_CS"/>
</dbReference>
<dbReference type="InterPro" id="IPR050319">
    <property type="entry name" value="ABC_transp_ATP-bind"/>
</dbReference>
<keyword evidence="2" id="KW-0813">Transport</keyword>
<evidence type="ECO:0000259" key="5">
    <source>
        <dbReference type="PROSITE" id="PS50893"/>
    </source>
</evidence>
<dbReference type="GO" id="GO:0016887">
    <property type="term" value="F:ATP hydrolysis activity"/>
    <property type="evidence" value="ECO:0007669"/>
    <property type="project" value="InterPro"/>
</dbReference>
<keyword evidence="7" id="KW-1185">Reference proteome</keyword>
<feature type="domain" description="ABC transporter" evidence="5">
    <location>
        <begin position="11"/>
        <end position="267"/>
    </location>
</feature>
<keyword evidence="4 6" id="KW-0067">ATP-binding</keyword>
<dbReference type="RefSeq" id="WP_200554945.1">
    <property type="nucleotide sequence ID" value="NZ_JAEPES010000001.1"/>
</dbReference>
<dbReference type="GO" id="GO:0055085">
    <property type="term" value="P:transmembrane transport"/>
    <property type="evidence" value="ECO:0007669"/>
    <property type="project" value="UniProtKB-ARBA"/>
</dbReference>
<dbReference type="PROSITE" id="PS00211">
    <property type="entry name" value="ABC_TRANSPORTER_1"/>
    <property type="match status" value="1"/>
</dbReference>
<evidence type="ECO:0000256" key="1">
    <source>
        <dbReference type="ARBA" id="ARBA00005417"/>
    </source>
</evidence>
<dbReference type="PANTHER" id="PTHR43776">
    <property type="entry name" value="TRANSPORT ATP-BINDING PROTEIN"/>
    <property type="match status" value="1"/>
</dbReference>
<name>A0A934SPF2_9MICO</name>
<evidence type="ECO:0000256" key="4">
    <source>
        <dbReference type="ARBA" id="ARBA00022840"/>
    </source>
</evidence>
<organism evidence="6 7">
    <name type="scientific">Lacisediminihabitans changchengi</name>
    <dbReference type="NCBI Taxonomy" id="2787634"/>
    <lineage>
        <taxon>Bacteria</taxon>
        <taxon>Bacillati</taxon>
        <taxon>Actinomycetota</taxon>
        <taxon>Actinomycetes</taxon>
        <taxon>Micrococcales</taxon>
        <taxon>Microbacteriaceae</taxon>
        <taxon>Lacisediminihabitans</taxon>
    </lineage>
</organism>
<keyword evidence="3" id="KW-0547">Nucleotide-binding</keyword>
<comment type="similarity">
    <text evidence="1">Belongs to the ABC transporter superfamily.</text>
</comment>
<dbReference type="InterPro" id="IPR003593">
    <property type="entry name" value="AAA+_ATPase"/>
</dbReference>
<evidence type="ECO:0000313" key="7">
    <source>
        <dbReference type="Proteomes" id="UP000636458"/>
    </source>
</evidence>
<dbReference type="AlphaFoldDB" id="A0A934SPF2"/>
<comment type="caution">
    <text evidence="6">The sequence shown here is derived from an EMBL/GenBank/DDBJ whole genome shotgun (WGS) entry which is preliminary data.</text>
</comment>
<dbReference type="SUPFAM" id="SSF52540">
    <property type="entry name" value="P-loop containing nucleoside triphosphate hydrolases"/>
    <property type="match status" value="1"/>
</dbReference>
<dbReference type="InterPro" id="IPR003439">
    <property type="entry name" value="ABC_transporter-like_ATP-bd"/>
</dbReference>
<protein>
    <submittedName>
        <fullName evidence="6">ABC transporter ATP-binding protein</fullName>
    </submittedName>
</protein>
<dbReference type="PANTHER" id="PTHR43776:SF7">
    <property type="entry name" value="D,D-DIPEPTIDE TRANSPORT ATP-BINDING PROTEIN DDPF-RELATED"/>
    <property type="match status" value="1"/>
</dbReference>